<name>A0ABV9R837_9MICO</name>
<dbReference type="Gene3D" id="1.10.10.10">
    <property type="entry name" value="Winged helix-like DNA-binding domain superfamily/Winged helix DNA-binding domain"/>
    <property type="match status" value="1"/>
</dbReference>
<gene>
    <name evidence="6" type="ORF">ACFPER_12775</name>
</gene>
<dbReference type="PANTHER" id="PTHR30537:SF3">
    <property type="entry name" value="TRANSCRIPTIONAL REGULATORY PROTEIN"/>
    <property type="match status" value="1"/>
</dbReference>
<dbReference type="Pfam" id="PF00126">
    <property type="entry name" value="HTH_1"/>
    <property type="match status" value="1"/>
</dbReference>
<proteinExistence type="inferred from homology"/>
<comment type="similarity">
    <text evidence="1">Belongs to the LysR transcriptional regulatory family.</text>
</comment>
<accession>A0ABV9R837</accession>
<evidence type="ECO:0000256" key="4">
    <source>
        <dbReference type="ARBA" id="ARBA00023163"/>
    </source>
</evidence>
<evidence type="ECO:0000256" key="1">
    <source>
        <dbReference type="ARBA" id="ARBA00009437"/>
    </source>
</evidence>
<evidence type="ECO:0000259" key="5">
    <source>
        <dbReference type="PROSITE" id="PS50931"/>
    </source>
</evidence>
<organism evidence="6 7">
    <name type="scientific">Agromyces aurantiacus</name>
    <dbReference type="NCBI Taxonomy" id="165814"/>
    <lineage>
        <taxon>Bacteria</taxon>
        <taxon>Bacillati</taxon>
        <taxon>Actinomycetota</taxon>
        <taxon>Actinomycetes</taxon>
        <taxon>Micrococcales</taxon>
        <taxon>Microbacteriaceae</taxon>
        <taxon>Agromyces</taxon>
    </lineage>
</organism>
<dbReference type="InterPro" id="IPR058163">
    <property type="entry name" value="LysR-type_TF_proteobact-type"/>
</dbReference>
<dbReference type="InterPro" id="IPR036390">
    <property type="entry name" value="WH_DNA-bd_sf"/>
</dbReference>
<dbReference type="PANTHER" id="PTHR30537">
    <property type="entry name" value="HTH-TYPE TRANSCRIPTIONAL REGULATOR"/>
    <property type="match status" value="1"/>
</dbReference>
<evidence type="ECO:0000256" key="3">
    <source>
        <dbReference type="ARBA" id="ARBA00023125"/>
    </source>
</evidence>
<dbReference type="InterPro" id="IPR000847">
    <property type="entry name" value="LysR_HTH_N"/>
</dbReference>
<keyword evidence="4" id="KW-0804">Transcription</keyword>
<dbReference type="EMBL" id="JBHSJC010000001">
    <property type="protein sequence ID" value="MFC4829672.1"/>
    <property type="molecule type" value="Genomic_DNA"/>
</dbReference>
<dbReference type="SUPFAM" id="SSF53850">
    <property type="entry name" value="Periplasmic binding protein-like II"/>
    <property type="match status" value="1"/>
</dbReference>
<keyword evidence="7" id="KW-1185">Reference proteome</keyword>
<dbReference type="SUPFAM" id="SSF46785">
    <property type="entry name" value="Winged helix' DNA-binding domain"/>
    <property type="match status" value="1"/>
</dbReference>
<evidence type="ECO:0000256" key="2">
    <source>
        <dbReference type="ARBA" id="ARBA00023015"/>
    </source>
</evidence>
<dbReference type="InterPro" id="IPR005119">
    <property type="entry name" value="LysR_subst-bd"/>
</dbReference>
<protein>
    <submittedName>
        <fullName evidence="6">LysR family transcriptional regulator</fullName>
    </submittedName>
</protein>
<dbReference type="Gene3D" id="3.40.190.290">
    <property type="match status" value="1"/>
</dbReference>
<dbReference type="InterPro" id="IPR036388">
    <property type="entry name" value="WH-like_DNA-bd_sf"/>
</dbReference>
<reference evidence="7" key="1">
    <citation type="journal article" date="2019" name="Int. J. Syst. Evol. Microbiol.">
        <title>The Global Catalogue of Microorganisms (GCM) 10K type strain sequencing project: providing services to taxonomists for standard genome sequencing and annotation.</title>
        <authorList>
            <consortium name="The Broad Institute Genomics Platform"/>
            <consortium name="The Broad Institute Genome Sequencing Center for Infectious Disease"/>
            <person name="Wu L."/>
            <person name="Ma J."/>
        </authorList>
    </citation>
    <scope>NUCLEOTIDE SEQUENCE [LARGE SCALE GENOMIC DNA]</scope>
    <source>
        <strain evidence="7">CGMCC 1.12192</strain>
    </source>
</reference>
<keyword evidence="3" id="KW-0238">DNA-binding</keyword>
<evidence type="ECO:0000313" key="6">
    <source>
        <dbReference type="EMBL" id="MFC4829672.1"/>
    </source>
</evidence>
<dbReference type="RefSeq" id="WP_307834978.1">
    <property type="nucleotide sequence ID" value="NZ_JAFBBW010000001.1"/>
</dbReference>
<dbReference type="Pfam" id="PF03466">
    <property type="entry name" value="LysR_substrate"/>
    <property type="match status" value="1"/>
</dbReference>
<comment type="caution">
    <text evidence="6">The sequence shown here is derived from an EMBL/GenBank/DDBJ whole genome shotgun (WGS) entry which is preliminary data.</text>
</comment>
<evidence type="ECO:0000313" key="7">
    <source>
        <dbReference type="Proteomes" id="UP001595960"/>
    </source>
</evidence>
<sequence>MSSPAPTGPRRPPSADDLIVLLAVAREGRYTGAAERLALNHTTIARRIEALEQALGGRVLARGAAGWVLTPLGEHALAAAEDVERAMRRLSPDDAPALAGVVRLSATDGFSGFIAAPAMAALRERHPDVTLEIVAATRRAAQQRVGVDLEVVVGRPHVQRAEAIHLGDYVLGLYASRAYLERHGIPGSTSELAGAPLVYFIESMLQVDALDEARRPTRGMVDAVSSTNVYVHVDATRGGAGFGLLPAFLADPHDDLVRLFADEIEERLPYWLVCRPEALRQPTALAYIAALRARMAEAADALLGRGRLA</sequence>
<dbReference type="Proteomes" id="UP001595960">
    <property type="component" value="Unassembled WGS sequence"/>
</dbReference>
<keyword evidence="2" id="KW-0805">Transcription regulation</keyword>
<dbReference type="PROSITE" id="PS50931">
    <property type="entry name" value="HTH_LYSR"/>
    <property type="match status" value="1"/>
</dbReference>
<feature type="domain" description="HTH lysR-type" evidence="5">
    <location>
        <begin position="13"/>
        <end position="70"/>
    </location>
</feature>